<keyword evidence="5" id="KW-0694">RNA-binding</keyword>
<organism evidence="6 7">
    <name type="scientific">Fraserbacteria sp. (strain RBG_16_55_9)</name>
    <dbReference type="NCBI Taxonomy" id="1817864"/>
    <lineage>
        <taxon>Bacteria</taxon>
        <taxon>Candidatus Fraseribacteriota</taxon>
    </lineage>
</organism>
<dbReference type="GO" id="GO:0019843">
    <property type="term" value="F:rRNA binding"/>
    <property type="evidence" value="ECO:0007669"/>
    <property type="project" value="UniProtKB-UniRule"/>
</dbReference>
<comment type="function">
    <text evidence="5">One of the primary rRNA binding proteins, this protein initially binds near the 5'-end of the 23S rRNA. It is important during the early stages of 50S assembly. It makes multiple contacts with different domains of the 23S rRNA in the assembled 50S subunit and ribosome.</text>
</comment>
<dbReference type="SUPFAM" id="SSF52166">
    <property type="entry name" value="Ribosomal protein L4"/>
    <property type="match status" value="1"/>
</dbReference>
<dbReference type="PANTHER" id="PTHR10746">
    <property type="entry name" value="50S RIBOSOMAL PROTEIN L4"/>
    <property type="match status" value="1"/>
</dbReference>
<dbReference type="STRING" id="1817864.A2Z21_08500"/>
<dbReference type="AlphaFoldDB" id="A0A1F5UPA9"/>
<dbReference type="GO" id="GO:0005840">
    <property type="term" value="C:ribosome"/>
    <property type="evidence" value="ECO:0007669"/>
    <property type="project" value="UniProtKB-KW"/>
</dbReference>
<comment type="caution">
    <text evidence="6">The sequence shown here is derived from an EMBL/GenBank/DDBJ whole genome shotgun (WGS) entry which is preliminary data.</text>
</comment>
<evidence type="ECO:0000256" key="2">
    <source>
        <dbReference type="ARBA" id="ARBA00022980"/>
    </source>
</evidence>
<keyword evidence="3 5" id="KW-0687">Ribonucleoprotein</keyword>
<reference evidence="6 7" key="1">
    <citation type="journal article" date="2016" name="Nat. Commun.">
        <title>Thousands of microbial genomes shed light on interconnected biogeochemical processes in an aquifer system.</title>
        <authorList>
            <person name="Anantharaman K."/>
            <person name="Brown C.T."/>
            <person name="Hug L.A."/>
            <person name="Sharon I."/>
            <person name="Castelle C.J."/>
            <person name="Probst A.J."/>
            <person name="Thomas B.C."/>
            <person name="Singh A."/>
            <person name="Wilkins M.J."/>
            <person name="Karaoz U."/>
            <person name="Brodie E.L."/>
            <person name="Williams K.H."/>
            <person name="Hubbard S.S."/>
            <person name="Banfield J.F."/>
        </authorList>
    </citation>
    <scope>NUCLEOTIDE SEQUENCE [LARGE SCALE GENOMIC DNA]</scope>
    <source>
        <strain evidence="7">RBG_16_55_9</strain>
    </source>
</reference>
<dbReference type="NCBIfam" id="TIGR03953">
    <property type="entry name" value="rplD_bact"/>
    <property type="match status" value="1"/>
</dbReference>
<comment type="function">
    <text evidence="5">Forms part of the polypeptide exit tunnel.</text>
</comment>
<accession>A0A1F5UPA9</accession>
<proteinExistence type="inferred from homology"/>
<dbReference type="GO" id="GO:0003735">
    <property type="term" value="F:structural constituent of ribosome"/>
    <property type="evidence" value="ECO:0007669"/>
    <property type="project" value="InterPro"/>
</dbReference>
<gene>
    <name evidence="5" type="primary">rplD</name>
    <name evidence="6" type="ORF">A2Z21_08500</name>
</gene>
<dbReference type="InterPro" id="IPR002136">
    <property type="entry name" value="Ribosomal_uL4"/>
</dbReference>
<keyword evidence="5" id="KW-0699">rRNA-binding</keyword>
<protein>
    <recommendedName>
        <fullName evidence="4 5">Large ribosomal subunit protein uL4</fullName>
    </recommendedName>
</protein>
<dbReference type="PANTHER" id="PTHR10746:SF6">
    <property type="entry name" value="LARGE RIBOSOMAL SUBUNIT PROTEIN UL4M"/>
    <property type="match status" value="1"/>
</dbReference>
<dbReference type="InterPro" id="IPR013005">
    <property type="entry name" value="Ribosomal_uL4-like"/>
</dbReference>
<comment type="similarity">
    <text evidence="1 5">Belongs to the universal ribosomal protein uL4 family.</text>
</comment>
<evidence type="ECO:0000256" key="1">
    <source>
        <dbReference type="ARBA" id="ARBA00010528"/>
    </source>
</evidence>
<dbReference type="Gene3D" id="3.40.1370.10">
    <property type="match status" value="1"/>
</dbReference>
<dbReference type="HAMAP" id="MF_01328_B">
    <property type="entry name" value="Ribosomal_uL4_B"/>
    <property type="match status" value="1"/>
</dbReference>
<keyword evidence="2 5" id="KW-0689">Ribosomal protein</keyword>
<dbReference type="Proteomes" id="UP000179157">
    <property type="component" value="Unassembled WGS sequence"/>
</dbReference>
<evidence type="ECO:0000256" key="3">
    <source>
        <dbReference type="ARBA" id="ARBA00023274"/>
    </source>
</evidence>
<evidence type="ECO:0000256" key="4">
    <source>
        <dbReference type="ARBA" id="ARBA00035244"/>
    </source>
</evidence>
<dbReference type="Pfam" id="PF00573">
    <property type="entry name" value="Ribosomal_L4"/>
    <property type="match status" value="1"/>
</dbReference>
<dbReference type="GO" id="GO:1990904">
    <property type="term" value="C:ribonucleoprotein complex"/>
    <property type="evidence" value="ECO:0007669"/>
    <property type="project" value="UniProtKB-KW"/>
</dbReference>
<dbReference type="EMBL" id="MFGX01000122">
    <property type="protein sequence ID" value="OGF52993.1"/>
    <property type="molecule type" value="Genomic_DNA"/>
</dbReference>
<sequence length="210" mass="23727">MPKVKMFKLAGGEGKVEMADQLTEGPVHQDLLFRASQSYLVNQRQGTHATKTRAQVVGSGRKPWPQKHTGNARHGSFQSPIWVGGGITFGPQPKEYRYKLPQKMRKQALASAIRDRYQSDRLVLIDRLEFEKPKTKEAIRILEQLSIPQEETLLVIVSKEENDYRVRRSFSNLPGVTCAPAIGVHAYEVLKHQRLLVTSGALEELTVRVD</sequence>
<evidence type="ECO:0000313" key="6">
    <source>
        <dbReference type="EMBL" id="OGF52993.1"/>
    </source>
</evidence>
<comment type="subunit">
    <text evidence="5">Part of the 50S ribosomal subunit.</text>
</comment>
<evidence type="ECO:0000313" key="7">
    <source>
        <dbReference type="Proteomes" id="UP000179157"/>
    </source>
</evidence>
<dbReference type="InterPro" id="IPR023574">
    <property type="entry name" value="Ribosomal_uL4_dom_sf"/>
</dbReference>
<evidence type="ECO:0000256" key="5">
    <source>
        <dbReference type="HAMAP-Rule" id="MF_01328"/>
    </source>
</evidence>
<dbReference type="GO" id="GO:0006412">
    <property type="term" value="P:translation"/>
    <property type="evidence" value="ECO:0007669"/>
    <property type="project" value="UniProtKB-UniRule"/>
</dbReference>
<name>A0A1F5UPA9_FRAXR</name>